<protein>
    <submittedName>
        <fullName evidence="1">Uncharacterized protein</fullName>
    </submittedName>
</protein>
<organism evidence="1 2">
    <name type="scientific">Hygrophoropsis aurantiaca</name>
    <dbReference type="NCBI Taxonomy" id="72124"/>
    <lineage>
        <taxon>Eukaryota</taxon>
        <taxon>Fungi</taxon>
        <taxon>Dikarya</taxon>
        <taxon>Basidiomycota</taxon>
        <taxon>Agaricomycotina</taxon>
        <taxon>Agaricomycetes</taxon>
        <taxon>Agaricomycetidae</taxon>
        <taxon>Boletales</taxon>
        <taxon>Coniophorineae</taxon>
        <taxon>Hygrophoropsidaceae</taxon>
        <taxon>Hygrophoropsis</taxon>
    </lineage>
</organism>
<accession>A0ACB8AGT3</accession>
<gene>
    <name evidence="1" type="ORF">BJ138DRAFT_1147775</name>
</gene>
<dbReference type="EMBL" id="MU267646">
    <property type="protein sequence ID" value="KAH7912660.1"/>
    <property type="molecule type" value="Genomic_DNA"/>
</dbReference>
<dbReference type="Proteomes" id="UP000790377">
    <property type="component" value="Unassembled WGS sequence"/>
</dbReference>
<keyword evidence="2" id="KW-1185">Reference proteome</keyword>
<evidence type="ECO:0000313" key="2">
    <source>
        <dbReference type="Proteomes" id="UP000790377"/>
    </source>
</evidence>
<name>A0ACB8AGT3_9AGAM</name>
<proteinExistence type="predicted"/>
<evidence type="ECO:0000313" key="1">
    <source>
        <dbReference type="EMBL" id="KAH7912660.1"/>
    </source>
</evidence>
<reference evidence="1" key="1">
    <citation type="journal article" date="2021" name="New Phytol.">
        <title>Evolutionary innovations through gain and loss of genes in the ectomycorrhizal Boletales.</title>
        <authorList>
            <person name="Wu G."/>
            <person name="Miyauchi S."/>
            <person name="Morin E."/>
            <person name="Kuo A."/>
            <person name="Drula E."/>
            <person name="Varga T."/>
            <person name="Kohler A."/>
            <person name="Feng B."/>
            <person name="Cao Y."/>
            <person name="Lipzen A."/>
            <person name="Daum C."/>
            <person name="Hundley H."/>
            <person name="Pangilinan J."/>
            <person name="Johnson J."/>
            <person name="Barry K."/>
            <person name="LaButti K."/>
            <person name="Ng V."/>
            <person name="Ahrendt S."/>
            <person name="Min B."/>
            <person name="Choi I.G."/>
            <person name="Park H."/>
            <person name="Plett J.M."/>
            <person name="Magnuson J."/>
            <person name="Spatafora J.W."/>
            <person name="Nagy L.G."/>
            <person name="Henrissat B."/>
            <person name="Grigoriev I.V."/>
            <person name="Yang Z.L."/>
            <person name="Xu J."/>
            <person name="Martin F.M."/>
        </authorList>
    </citation>
    <scope>NUCLEOTIDE SEQUENCE</scope>
    <source>
        <strain evidence="1">ATCC 28755</strain>
    </source>
</reference>
<sequence length="400" mass="44696">MVNPSFAGDTKIEVVTVLANCGSDIARAREALVTYIQKKQEKGRSTEHILKKLNDIEITYVRDRSLHAAFRDARAMTYLPKSSLLPLPEHLRQRSLTDITTRHHEDLNLTHSQRPSMRTSIDSTPSSVYTTLPEPSPVSPDLRGVERRSHEIQGGFSKNDLMKPRPAHISVGSPIERSRRASLRSQLPPIRSSPPTTPLPATPYEYRDPPLSPDNRRAAYPTSSTIAYSQEPLQLKSFPNGVPNEKYSPHSTGHVHHTMIHQEPQTSLPTPAKGSRRSLPEIKRPIGARQPFNHAQSGPELVQMDLPPPYLDGFAPDSPAQSFHALSGPLSFGSQLDAILRTCNASRLVRKEVLKCLHCERGYEREDWEAVLDECGLIKEAIPTILLAMEREVRQRAAIV</sequence>
<comment type="caution">
    <text evidence="1">The sequence shown here is derived from an EMBL/GenBank/DDBJ whole genome shotgun (WGS) entry which is preliminary data.</text>
</comment>